<keyword evidence="1" id="KW-0812">Transmembrane</keyword>
<reference evidence="2" key="1">
    <citation type="submission" date="2020-10" db="EMBL/GenBank/DDBJ databases">
        <authorList>
            <person name="Kusch S."/>
        </authorList>
    </citation>
    <scope>NUCLEOTIDE SEQUENCE</scope>
    <source>
        <strain evidence="2">SwB9</strain>
    </source>
</reference>
<dbReference type="EMBL" id="CAJHIA010000002">
    <property type="protein sequence ID" value="CAD6439707.1"/>
    <property type="molecule type" value="Genomic_DNA"/>
</dbReference>
<keyword evidence="1" id="KW-0472">Membrane</keyword>
<sequence>MLPPPRLGPADPAIFGSKRSVDKAAMLGARAQPTMRTVKTAKHNKYTMRLPCNSERMPVIETLYPSQEHIERRGGRACMGGFIIYNTGSWRWLIWVIVISSAVTSLLLHASTTRKVWVISSKADNGATQEEKSEYFIPHRI</sequence>
<feature type="transmembrane region" description="Helical" evidence="1">
    <location>
        <begin position="92"/>
        <end position="110"/>
    </location>
</feature>
<protein>
    <submittedName>
        <fullName evidence="2">501cd93b-0610-43be-b893-5f587b9550fc-CDS</fullName>
    </submittedName>
</protein>
<name>A0A8H2VLP7_9HELO</name>
<proteinExistence type="predicted"/>
<dbReference type="AlphaFoldDB" id="A0A8H2VLP7"/>
<evidence type="ECO:0000256" key="1">
    <source>
        <dbReference type="SAM" id="Phobius"/>
    </source>
</evidence>
<keyword evidence="1" id="KW-1133">Transmembrane helix</keyword>
<comment type="caution">
    <text evidence="2">The sequence shown here is derived from an EMBL/GenBank/DDBJ whole genome shotgun (WGS) entry which is preliminary data.</text>
</comment>
<evidence type="ECO:0000313" key="3">
    <source>
        <dbReference type="Proteomes" id="UP000624404"/>
    </source>
</evidence>
<evidence type="ECO:0000313" key="2">
    <source>
        <dbReference type="EMBL" id="CAD6439707.1"/>
    </source>
</evidence>
<dbReference type="Proteomes" id="UP000624404">
    <property type="component" value="Unassembled WGS sequence"/>
</dbReference>
<organism evidence="2 3">
    <name type="scientific">Sclerotinia trifoliorum</name>
    <dbReference type="NCBI Taxonomy" id="28548"/>
    <lineage>
        <taxon>Eukaryota</taxon>
        <taxon>Fungi</taxon>
        <taxon>Dikarya</taxon>
        <taxon>Ascomycota</taxon>
        <taxon>Pezizomycotina</taxon>
        <taxon>Leotiomycetes</taxon>
        <taxon>Helotiales</taxon>
        <taxon>Sclerotiniaceae</taxon>
        <taxon>Sclerotinia</taxon>
    </lineage>
</organism>
<accession>A0A8H2VLP7</accession>
<gene>
    <name evidence="2" type="ORF">SCLTRI_LOCUS350</name>
</gene>
<keyword evidence="3" id="KW-1185">Reference proteome</keyword>